<name>A0ABY8Q4C8_9RHOB</name>
<organism evidence="3 4">
    <name type="scientific">Fuscovulum ytuae</name>
    <dbReference type="NCBI Taxonomy" id="3042299"/>
    <lineage>
        <taxon>Bacteria</taxon>
        <taxon>Pseudomonadati</taxon>
        <taxon>Pseudomonadota</taxon>
        <taxon>Alphaproteobacteria</taxon>
        <taxon>Rhodobacterales</taxon>
        <taxon>Paracoccaceae</taxon>
        <taxon>Fuscovulum</taxon>
    </lineage>
</organism>
<evidence type="ECO:0000256" key="1">
    <source>
        <dbReference type="SAM" id="Phobius"/>
    </source>
</evidence>
<evidence type="ECO:0000313" key="3">
    <source>
        <dbReference type="EMBL" id="WGV15117.1"/>
    </source>
</evidence>
<proteinExistence type="predicted"/>
<feature type="chain" id="PRO_5047155873" description="VPLPA-CTERM sorting domain-containing protein" evidence="2">
    <location>
        <begin position="21"/>
        <end position="190"/>
    </location>
</feature>
<evidence type="ECO:0008006" key="5">
    <source>
        <dbReference type="Google" id="ProtNLM"/>
    </source>
</evidence>
<keyword evidence="1" id="KW-0472">Membrane</keyword>
<keyword evidence="1" id="KW-1133">Transmembrane helix</keyword>
<protein>
    <recommendedName>
        <fullName evidence="5">VPLPA-CTERM sorting domain-containing protein</fullName>
    </recommendedName>
</protein>
<keyword evidence="1" id="KW-0812">Transmembrane</keyword>
<keyword evidence="2" id="KW-0732">Signal</keyword>
<feature type="transmembrane region" description="Helical" evidence="1">
    <location>
        <begin position="161"/>
        <end position="181"/>
    </location>
</feature>
<dbReference type="Proteomes" id="UP001230978">
    <property type="component" value="Chromosome"/>
</dbReference>
<evidence type="ECO:0000313" key="4">
    <source>
        <dbReference type="Proteomes" id="UP001230978"/>
    </source>
</evidence>
<reference evidence="3 4" key="1">
    <citation type="submission" date="2023-04" db="EMBL/GenBank/DDBJ databases">
        <title>YMD61, complete Genome.</title>
        <authorList>
            <person name="Zhang J."/>
        </authorList>
    </citation>
    <scope>NUCLEOTIDE SEQUENCE [LARGE SCALE GENOMIC DNA]</scope>
    <source>
        <strain evidence="3 4">YMD61</strain>
    </source>
</reference>
<gene>
    <name evidence="3" type="ORF">QF092_12615</name>
</gene>
<evidence type="ECO:0000256" key="2">
    <source>
        <dbReference type="SAM" id="SignalP"/>
    </source>
</evidence>
<keyword evidence="4" id="KW-1185">Reference proteome</keyword>
<accession>A0ABY8Q4C8</accession>
<feature type="signal peptide" evidence="2">
    <location>
        <begin position="1"/>
        <end position="20"/>
    </location>
</feature>
<dbReference type="EMBL" id="CP124535">
    <property type="protein sequence ID" value="WGV15117.1"/>
    <property type="molecule type" value="Genomic_DNA"/>
</dbReference>
<dbReference type="RefSeq" id="WP_281464248.1">
    <property type="nucleotide sequence ID" value="NZ_CP124535.1"/>
</dbReference>
<sequence>MKKILRAAVAAMLFATGAQAATVDGLFDDYGSVPSAFAAGQVYYFHVTLDEADLAPLPDGLAHSSSVVGSELYFTISGQSTAGQVIGPGLKYRISWMWPALGATSFDFQSGTLLRYLKGNPTGTITTTNTNGPFQGTSFVSQSIGSPTQVGRLAAASATPVPIGGTLPLMLSALGLGAFVMRRRAKAALA</sequence>